<name>A0AAN9XMP6_PSOTE</name>
<dbReference type="GO" id="GO:0000160">
    <property type="term" value="P:phosphorelay signal transduction system"/>
    <property type="evidence" value="ECO:0007669"/>
    <property type="project" value="UniProtKB-UniRule"/>
</dbReference>
<comment type="subcellular location">
    <subcellularLocation>
        <location evidence="2">Cytoplasm</location>
        <location evidence="2">Cytosol</location>
    </subcellularLocation>
    <subcellularLocation>
        <location evidence="2">Nucleus</location>
    </subcellularLocation>
</comment>
<evidence type="ECO:0000256" key="3">
    <source>
        <dbReference type="SAM" id="Coils"/>
    </source>
</evidence>
<dbReference type="SUPFAM" id="SSF47226">
    <property type="entry name" value="Histidine-containing phosphotransfer domain, HPT domain"/>
    <property type="match status" value="1"/>
</dbReference>
<organism evidence="4 5">
    <name type="scientific">Psophocarpus tetragonolobus</name>
    <name type="common">Winged bean</name>
    <name type="synonym">Dolichos tetragonolobus</name>
    <dbReference type="NCBI Taxonomy" id="3891"/>
    <lineage>
        <taxon>Eukaryota</taxon>
        <taxon>Viridiplantae</taxon>
        <taxon>Streptophyta</taxon>
        <taxon>Embryophyta</taxon>
        <taxon>Tracheophyta</taxon>
        <taxon>Spermatophyta</taxon>
        <taxon>Magnoliopsida</taxon>
        <taxon>eudicotyledons</taxon>
        <taxon>Gunneridae</taxon>
        <taxon>Pentapetalae</taxon>
        <taxon>rosids</taxon>
        <taxon>fabids</taxon>
        <taxon>Fabales</taxon>
        <taxon>Fabaceae</taxon>
        <taxon>Papilionoideae</taxon>
        <taxon>50 kb inversion clade</taxon>
        <taxon>NPAAA clade</taxon>
        <taxon>indigoferoid/millettioid clade</taxon>
        <taxon>Phaseoleae</taxon>
        <taxon>Psophocarpus</taxon>
    </lineage>
</organism>
<accession>A0AAN9XMP6</accession>
<reference evidence="4 5" key="1">
    <citation type="submission" date="2024-01" db="EMBL/GenBank/DDBJ databases">
        <title>The genomes of 5 underutilized Papilionoideae crops provide insights into root nodulation and disease resistanc.</title>
        <authorList>
            <person name="Jiang F."/>
        </authorList>
    </citation>
    <scope>NUCLEOTIDE SEQUENCE [LARGE SCALE GENOMIC DNA]</scope>
    <source>
        <strain evidence="4">DUOXIRENSHENG_FW03</strain>
        <tissue evidence="4">Leaves</tissue>
    </source>
</reference>
<protein>
    <recommendedName>
        <fullName evidence="2">Histidine-containing phosphotransfer protein</fullName>
    </recommendedName>
</protein>
<dbReference type="GO" id="GO:0005829">
    <property type="term" value="C:cytosol"/>
    <property type="evidence" value="ECO:0007669"/>
    <property type="project" value="UniProtKB-SubCell"/>
</dbReference>
<dbReference type="GO" id="GO:0009927">
    <property type="term" value="F:histidine phosphotransfer kinase activity"/>
    <property type="evidence" value="ECO:0007669"/>
    <property type="project" value="UniProtKB-UniRule"/>
</dbReference>
<proteinExistence type="predicted"/>
<keyword evidence="3" id="KW-0175">Coiled coil</keyword>
<dbReference type="InterPro" id="IPR045871">
    <property type="entry name" value="AHP1-5/YPD1"/>
</dbReference>
<keyword evidence="1 2" id="KW-0902">Two-component regulatory system</keyword>
<dbReference type="PANTHER" id="PTHR28242">
    <property type="entry name" value="PHOSPHORELAY INTERMEDIATE PROTEIN YPD1"/>
    <property type="match status" value="1"/>
</dbReference>
<dbReference type="GO" id="GO:0043424">
    <property type="term" value="F:protein histidine kinase binding"/>
    <property type="evidence" value="ECO:0007669"/>
    <property type="project" value="UniProtKB-UniRule"/>
</dbReference>
<comment type="domain">
    <text evidence="2">Histidine-containing phosphotransfer domain (HPt) contains an active histidine that mediates the phosphotransfer.</text>
</comment>
<dbReference type="EMBL" id="JAYMYS010000003">
    <property type="protein sequence ID" value="KAK7399446.1"/>
    <property type="molecule type" value="Genomic_DNA"/>
</dbReference>
<dbReference type="GO" id="GO:0005634">
    <property type="term" value="C:nucleus"/>
    <property type="evidence" value="ECO:0007669"/>
    <property type="project" value="UniProtKB-SubCell"/>
</dbReference>
<evidence type="ECO:0000256" key="1">
    <source>
        <dbReference type="ARBA" id="ARBA00023012"/>
    </source>
</evidence>
<keyword evidence="5" id="KW-1185">Reference proteome</keyword>
<keyword evidence="2" id="KW-0932">Cytokinin signaling pathway</keyword>
<dbReference type="PANTHER" id="PTHR28242:SF63">
    <property type="entry name" value="HISTIDINE-CONTAINING PHOSPHOTRANSFER PROTEIN"/>
    <property type="match status" value="1"/>
</dbReference>
<gene>
    <name evidence="4" type="ORF">VNO78_10628</name>
</gene>
<dbReference type="Proteomes" id="UP001386955">
    <property type="component" value="Unassembled WGS sequence"/>
</dbReference>
<evidence type="ECO:0000313" key="4">
    <source>
        <dbReference type="EMBL" id="KAK7399446.1"/>
    </source>
</evidence>
<comment type="caution">
    <text evidence="4">The sequence shown here is derived from an EMBL/GenBank/DDBJ whole genome shotgun (WGS) entry which is preliminary data.</text>
</comment>
<feature type="coiled-coil region" evidence="3">
    <location>
        <begin position="150"/>
        <end position="177"/>
    </location>
</feature>
<evidence type="ECO:0000313" key="5">
    <source>
        <dbReference type="Proteomes" id="UP001386955"/>
    </source>
</evidence>
<dbReference type="AlphaFoldDB" id="A0AAN9XMP6"/>
<dbReference type="Gene3D" id="1.20.120.160">
    <property type="entry name" value="HPT domain"/>
    <property type="match status" value="1"/>
</dbReference>
<comment type="function">
    <text evidence="2">Functions as a two-component phosphorelay mediators between cytokinin sensor histidine kinases and response regulators (B-type ARRs). Plays an important role in propagating cytokinin signal transduction.</text>
</comment>
<evidence type="ECO:0000256" key="2">
    <source>
        <dbReference type="RuleBase" id="RU369004"/>
    </source>
</evidence>
<dbReference type="InterPro" id="IPR036641">
    <property type="entry name" value="HPT_dom_sf"/>
</dbReference>
<sequence>MEFLESQLSGYGEGGVGFEKTLVVHMEFLESQLLDMMRTLVVHMEFLELQLSNTFKLMKQEGLVNDHFTFVYSLKRNIEDHFYVEIIAEFCSVIQDGLKLLTQIMNTGSLNYNLMKEYVYKVKGSSLSFGACRLAEAFADIERAIDADSKEGCLEALKRAQRQFSALEEKLHGCLQLERRLVILATEGTNDK</sequence>
<dbReference type="GO" id="GO:0009736">
    <property type="term" value="P:cytokinin-activated signaling pathway"/>
    <property type="evidence" value="ECO:0007669"/>
    <property type="project" value="UniProtKB-KW"/>
</dbReference>